<evidence type="ECO:0008006" key="3">
    <source>
        <dbReference type="Google" id="ProtNLM"/>
    </source>
</evidence>
<protein>
    <recommendedName>
        <fullName evidence="3">Diadenosine tetraphosphate (Ap4A) hydrolase</fullName>
    </recommendedName>
</protein>
<proteinExistence type="predicted"/>
<organism evidence="1 2">
    <name type="scientific">Nocardioides szechwanensis</name>
    <dbReference type="NCBI Taxonomy" id="1005944"/>
    <lineage>
        <taxon>Bacteria</taxon>
        <taxon>Bacillati</taxon>
        <taxon>Actinomycetota</taxon>
        <taxon>Actinomycetes</taxon>
        <taxon>Propionibacteriales</taxon>
        <taxon>Nocardioidaceae</taxon>
        <taxon>Nocardioides</taxon>
    </lineage>
</organism>
<keyword evidence="2" id="KW-1185">Reference proteome</keyword>
<reference evidence="1 2" key="1">
    <citation type="submission" date="2016-10" db="EMBL/GenBank/DDBJ databases">
        <authorList>
            <person name="de Groot N.N."/>
        </authorList>
    </citation>
    <scope>NUCLEOTIDE SEQUENCE [LARGE SCALE GENOMIC DNA]</scope>
    <source>
        <strain evidence="1 2">CGMCC 1.11147</strain>
    </source>
</reference>
<dbReference type="AlphaFoldDB" id="A0A1G9X1S8"/>
<dbReference type="Gene3D" id="3.30.428.10">
    <property type="entry name" value="HIT-like"/>
    <property type="match status" value="1"/>
</dbReference>
<accession>A0A1G9X1S8</accession>
<dbReference type="InterPro" id="IPR036265">
    <property type="entry name" value="HIT-like_sf"/>
</dbReference>
<dbReference type="Proteomes" id="UP000199004">
    <property type="component" value="Unassembled WGS sequence"/>
</dbReference>
<sequence>MLATSGAVECNGAMDDYQTEAADSAYHRLLPIGERVSGQPLVDDWLSCFEEVTLRPLAPMLLPEKPRAGELDRSECGHCRLSKHTIWADDLWHVNAGWDRMGLPYVGGLAPNAHCRLDDAPLEVLAALGPLMQRLSVAVKSIPGVARTHFSRWGDGSEHFHLWALARPAGMMQGRGAMLAFWDDLLPDLPADLMAEHLRIVAESLAADGGTAFPHR</sequence>
<evidence type="ECO:0000313" key="1">
    <source>
        <dbReference type="EMBL" id="SDM90700.1"/>
    </source>
</evidence>
<name>A0A1G9X1S8_9ACTN</name>
<dbReference type="EMBL" id="FNIC01000001">
    <property type="protein sequence ID" value="SDM90700.1"/>
    <property type="molecule type" value="Genomic_DNA"/>
</dbReference>
<gene>
    <name evidence="1" type="ORF">SAMN05192576_1232</name>
</gene>
<evidence type="ECO:0000313" key="2">
    <source>
        <dbReference type="Proteomes" id="UP000199004"/>
    </source>
</evidence>
<dbReference type="STRING" id="1005944.SAMN05192576_1232"/>
<dbReference type="SUPFAM" id="SSF54197">
    <property type="entry name" value="HIT-like"/>
    <property type="match status" value="1"/>
</dbReference>